<dbReference type="GeneID" id="25393783"/>
<protein>
    <submittedName>
        <fullName evidence="2">ATPase BadF/BadG/BcrA/BcrD type</fullName>
    </submittedName>
</protein>
<dbReference type="EMBL" id="CP000852">
    <property type="protein sequence ID" value="ABW01666.1"/>
    <property type="molecule type" value="Genomic_DNA"/>
</dbReference>
<sequence length="325" mass="35155">MVIIALDSGKTKTNAVAIDDSLNVLCRVSDRGGGLIYSDEVIMNALMNVIVECMRVMGIRVNDIDVIAVSWADLDTEAYWIKASRIINELARRINIPRSKLVFDHDAVAAYYAVTLGEPGVAVIAGTGAIALGVNARGERARSSGWGWLIGDEGSAGWIALKALNAASRAYDGRGPWTSLVNRLKDYFKVKDLLSILDVMYAEPPEIDKLAKLAILVSEEAEGGDEVSVNILKEAGRELALNAVTVAKRLGMINESIVVGGVGSVFSSRIVNEEFRKVISNSLVKAKVKEPLIGNYSLLGPIIMSLSRINKKITNTDVEKLLKEL</sequence>
<gene>
    <name evidence="2" type="ordered locus">Cmaq_0831</name>
</gene>
<dbReference type="PANTHER" id="PTHR43190:SF3">
    <property type="entry name" value="N-ACETYL-D-GLUCOSAMINE KINASE"/>
    <property type="match status" value="1"/>
</dbReference>
<dbReference type="OrthoDB" id="39947at2157"/>
<dbReference type="InterPro" id="IPR052519">
    <property type="entry name" value="Euk-type_GlcNAc_Kinase"/>
</dbReference>
<feature type="domain" description="ATPase BadF/BadG/BcrA/BcrD type" evidence="1">
    <location>
        <begin position="6"/>
        <end position="296"/>
    </location>
</feature>
<dbReference type="RefSeq" id="WP_012185885.1">
    <property type="nucleotide sequence ID" value="NC_009954.1"/>
</dbReference>
<reference evidence="2 3" key="1">
    <citation type="submission" date="2007-10" db="EMBL/GenBank/DDBJ databases">
        <title>Complete sequence of Caldivirga maquilingensis IC-167.</title>
        <authorList>
            <consortium name="US DOE Joint Genome Institute"/>
            <person name="Copeland A."/>
            <person name="Lucas S."/>
            <person name="Lapidus A."/>
            <person name="Barry K."/>
            <person name="Glavina del Rio T."/>
            <person name="Dalin E."/>
            <person name="Tice H."/>
            <person name="Pitluck S."/>
            <person name="Saunders E."/>
            <person name="Brettin T."/>
            <person name="Bruce D."/>
            <person name="Detter J.C."/>
            <person name="Han C."/>
            <person name="Schmutz J."/>
            <person name="Larimer F."/>
            <person name="Land M."/>
            <person name="Hauser L."/>
            <person name="Kyrpides N."/>
            <person name="Ivanova N."/>
            <person name="Biddle J.F."/>
            <person name="Zhang Z."/>
            <person name="Fitz-Gibbon S.T."/>
            <person name="Lowe T.M."/>
            <person name="Saltikov C."/>
            <person name="House C.H."/>
            <person name="Richardson P."/>
        </authorList>
    </citation>
    <scope>NUCLEOTIDE SEQUENCE [LARGE SCALE GENOMIC DNA]</scope>
    <source>
        <strain evidence="3">ATCC 700844 / DSM 13496 / JCM 10307 / IC-167</strain>
    </source>
</reference>
<dbReference type="eggNOG" id="arCOG03659">
    <property type="taxonomic scope" value="Archaea"/>
</dbReference>
<dbReference type="InterPro" id="IPR043129">
    <property type="entry name" value="ATPase_NBD"/>
</dbReference>
<evidence type="ECO:0000313" key="3">
    <source>
        <dbReference type="Proteomes" id="UP000001137"/>
    </source>
</evidence>
<dbReference type="Gene3D" id="3.30.420.40">
    <property type="match status" value="2"/>
</dbReference>
<dbReference type="Pfam" id="PF01869">
    <property type="entry name" value="BcrAD_BadFG"/>
    <property type="match status" value="1"/>
</dbReference>
<evidence type="ECO:0000259" key="1">
    <source>
        <dbReference type="Pfam" id="PF01869"/>
    </source>
</evidence>
<keyword evidence="3" id="KW-1185">Reference proteome</keyword>
<dbReference type="AlphaFoldDB" id="A8MD10"/>
<dbReference type="HOGENOM" id="CLU_016274_1_0_2"/>
<dbReference type="SUPFAM" id="SSF53067">
    <property type="entry name" value="Actin-like ATPase domain"/>
    <property type="match status" value="2"/>
</dbReference>
<organism evidence="2 3">
    <name type="scientific">Caldivirga maquilingensis (strain ATCC 700844 / DSM 13496 / JCM 10307 / IC-167)</name>
    <dbReference type="NCBI Taxonomy" id="397948"/>
    <lineage>
        <taxon>Archaea</taxon>
        <taxon>Thermoproteota</taxon>
        <taxon>Thermoprotei</taxon>
        <taxon>Thermoproteales</taxon>
        <taxon>Thermoproteaceae</taxon>
        <taxon>Caldivirga</taxon>
    </lineage>
</organism>
<evidence type="ECO:0000313" key="2">
    <source>
        <dbReference type="EMBL" id="ABW01666.1"/>
    </source>
</evidence>
<name>A8MD10_CALMQ</name>
<dbReference type="STRING" id="397948.Cmaq_0831"/>
<dbReference type="InterPro" id="IPR002731">
    <property type="entry name" value="ATPase_BadF"/>
</dbReference>
<dbReference type="Proteomes" id="UP000001137">
    <property type="component" value="Chromosome"/>
</dbReference>
<accession>A8MD10</accession>
<dbReference type="KEGG" id="cma:Cmaq_0831"/>
<dbReference type="CDD" id="cd24007">
    <property type="entry name" value="ASKHA_NBD_eukNAGK-like"/>
    <property type="match status" value="1"/>
</dbReference>
<proteinExistence type="predicted"/>
<dbReference type="PANTHER" id="PTHR43190">
    <property type="entry name" value="N-ACETYL-D-GLUCOSAMINE KINASE"/>
    <property type="match status" value="1"/>
</dbReference>